<dbReference type="Proteomes" id="UP000243723">
    <property type="component" value="Unassembled WGS sequence"/>
</dbReference>
<evidence type="ECO:0000313" key="3">
    <source>
        <dbReference type="Proteomes" id="UP000243723"/>
    </source>
</evidence>
<dbReference type="OrthoDB" id="5408302at2759"/>
<feature type="region of interest" description="Disordered" evidence="1">
    <location>
        <begin position="185"/>
        <end position="296"/>
    </location>
</feature>
<feature type="compositionally biased region" description="Polar residues" evidence="1">
    <location>
        <begin position="64"/>
        <end position="78"/>
    </location>
</feature>
<accession>A0A2P7YJA2</accession>
<comment type="caution">
    <text evidence="2">The sequence shown here is derived from an EMBL/GenBank/DDBJ whole genome shotgun (WGS) entry which is preliminary data.</text>
</comment>
<keyword evidence="3" id="KW-1185">Reference proteome</keyword>
<feature type="compositionally biased region" description="Basic and acidic residues" evidence="1">
    <location>
        <begin position="464"/>
        <end position="478"/>
    </location>
</feature>
<feature type="compositionally biased region" description="Polar residues" evidence="1">
    <location>
        <begin position="1055"/>
        <end position="1068"/>
    </location>
</feature>
<dbReference type="EMBL" id="NHZQ01000422">
    <property type="protein sequence ID" value="PSK36029.1"/>
    <property type="molecule type" value="Genomic_DNA"/>
</dbReference>
<protein>
    <submittedName>
        <fullName evidence="2">Uncharacterized protein</fullName>
    </submittedName>
</protein>
<feature type="region of interest" description="Disordered" evidence="1">
    <location>
        <begin position="150"/>
        <end position="170"/>
    </location>
</feature>
<feature type="region of interest" description="Disordered" evidence="1">
    <location>
        <begin position="733"/>
        <end position="814"/>
    </location>
</feature>
<proteinExistence type="predicted"/>
<feature type="compositionally biased region" description="Polar residues" evidence="1">
    <location>
        <begin position="441"/>
        <end position="450"/>
    </location>
</feature>
<evidence type="ECO:0000256" key="1">
    <source>
        <dbReference type="SAM" id="MobiDB-lite"/>
    </source>
</evidence>
<reference evidence="2 3" key="1">
    <citation type="submission" date="2017-05" db="EMBL/GenBank/DDBJ databases">
        <title>Draft genome sequence of Elsinoe australis.</title>
        <authorList>
            <person name="Cheng Q."/>
        </authorList>
    </citation>
    <scope>NUCLEOTIDE SEQUENCE [LARGE SCALE GENOMIC DNA]</scope>
    <source>
        <strain evidence="2 3">NL1</strain>
    </source>
</reference>
<dbReference type="AlphaFoldDB" id="A0A2P7YJA2"/>
<feature type="compositionally biased region" description="Acidic residues" evidence="1">
    <location>
        <begin position="656"/>
        <end position="671"/>
    </location>
</feature>
<feature type="compositionally biased region" description="Basic and acidic residues" evidence="1">
    <location>
        <begin position="619"/>
        <end position="629"/>
    </location>
</feature>
<dbReference type="STRING" id="40998.A0A2P7YJA2"/>
<sequence length="1183" mass="127006">MAGSAGNYQAAWSSPTSPSNNARPYGAMPQSEASFLHSRPFSDSVRAPGNAPGLSEYGTRAERSQSLASAQASPVTPNSASAMSSASRIASHESQQDYWSRRHSDKAENLAEGRSVSLAVPYANTAPSTRPMLGDRPLQASTMVDGVLKHNRTSTPNMDSQNQKSGKRALNLLNPRNLLLRRRSQVPQAVASDANGAKSLKVPPMTLPDNYDPRIRGNVVHDFSAPRPRRESSYQNAQPSTHQDTADHPEAVQDLANASESSFQRPHSSGNVNLKRASEQSVFREQFDDDANDKERSSAIQAEALANQDFLKRFSQQSQGYDQATLPPFSRNSQQQLDFQQFRKSIGDWQTRLSDPSSIASKSEISALSNVPTDHRNSNFSQVSPESSAKDRSSQALTNPDSIRLSQASSAGPQQRSSHTTVQSQDLDKPNENGLPKHFKSNASRFSFQLGGNDSAMEERILEERAKDQRGSDAKKEIVEDDDEDSFDEDAMYDHDELEGLDDDSSLVGGLGQQDMTAFASALPVGNGYPTSPDGGLPVISTPGGAFTMQPNSNIQQYLQYQRAQAALAQQGQQTPQAQAEAEAPGNEDAAYELDSEKRSDSHQGFPQEFLSAPQKPQNEYRRSRASHDFDDDLYFNDGSVEPLGYEQDSSIHDDQDVDEDILFGSDYEDELNAKHGHRTKPGLKISTSEDTASKDAQDPDLTRLGTLSPPPTKTTTSPISDGLAAYNSALADAAQRAAANGRFSRAASSATSASKYSQRSGGSQLSTRSKRNDVSRHPSHNGPKPPNGARDSYSGFDFGFNDPTTSSSGNTPLSATFPINALTTAEDPTFTNSITEEPLTAALSPDPYTTSFDDENLSDDDIISEANADALASDEEGFYGREFGFYARPRPGPDASEAELVNGGYFGAPGGSNLERKYSLKEPNLTPITERSEFSTRNSLVGGPFSPAVASPAFAAQLARLSPLALAQLQEDDMGVSMEQMLELRGLAFGGTEGTGRSGSVSSMSSAGAAPWLSGRGSWTVAGTGGQFAHGFGQGQRGSGSAVGMPQWGVGTDSGRSSVRMSRSQSEMYEGQREAMAGSPVADSPVSTQSARGLGWGPGGGERDMDVTPRKGDGRAQSPQTAVKDRSKGAGHKRVGSGADSVTYTKERDDEGKERWVLERRRTSEAGLIELVGREIVEGGRI</sequence>
<feature type="compositionally biased region" description="Low complexity" evidence="1">
    <location>
        <begin position="733"/>
        <end position="761"/>
    </location>
</feature>
<feature type="region of interest" description="Disordered" evidence="1">
    <location>
        <begin position="364"/>
        <end position="450"/>
    </location>
</feature>
<feature type="region of interest" description="Disordered" evidence="1">
    <location>
        <begin position="1"/>
        <end position="112"/>
    </location>
</feature>
<feature type="region of interest" description="Disordered" evidence="1">
    <location>
        <begin position="464"/>
        <end position="486"/>
    </location>
</feature>
<feature type="compositionally biased region" description="Basic and acidic residues" evidence="1">
    <location>
        <begin position="692"/>
        <end position="702"/>
    </location>
</feature>
<feature type="compositionally biased region" description="Polar residues" evidence="1">
    <location>
        <begin position="803"/>
        <end position="814"/>
    </location>
</feature>
<feature type="compositionally biased region" description="Low complexity" evidence="1">
    <location>
        <begin position="570"/>
        <end position="585"/>
    </location>
</feature>
<feature type="compositionally biased region" description="Polar residues" evidence="1">
    <location>
        <begin position="364"/>
        <end position="387"/>
    </location>
</feature>
<feature type="compositionally biased region" description="Polar residues" evidence="1">
    <location>
        <begin position="394"/>
        <end position="425"/>
    </location>
</feature>
<organism evidence="2 3">
    <name type="scientific">Elsinoe australis</name>
    <dbReference type="NCBI Taxonomy" id="40998"/>
    <lineage>
        <taxon>Eukaryota</taxon>
        <taxon>Fungi</taxon>
        <taxon>Dikarya</taxon>
        <taxon>Ascomycota</taxon>
        <taxon>Pezizomycotina</taxon>
        <taxon>Dothideomycetes</taxon>
        <taxon>Dothideomycetidae</taxon>
        <taxon>Myriangiales</taxon>
        <taxon>Elsinoaceae</taxon>
        <taxon>Elsinoe</taxon>
    </lineage>
</organism>
<evidence type="ECO:0000313" key="2">
    <source>
        <dbReference type="EMBL" id="PSK36029.1"/>
    </source>
</evidence>
<feature type="compositionally biased region" description="Polar residues" evidence="1">
    <location>
        <begin position="153"/>
        <end position="164"/>
    </location>
</feature>
<feature type="compositionally biased region" description="Basic and acidic residues" evidence="1">
    <location>
        <begin position="1102"/>
        <end position="1115"/>
    </location>
</feature>
<feature type="region of interest" description="Disordered" evidence="1">
    <location>
        <begin position="1035"/>
        <end position="1154"/>
    </location>
</feature>
<feature type="compositionally biased region" description="Low complexity" evidence="1">
    <location>
        <begin position="79"/>
        <end position="89"/>
    </location>
</feature>
<feature type="region of interest" description="Disordered" evidence="1">
    <location>
        <begin position="570"/>
        <end position="721"/>
    </location>
</feature>
<feature type="compositionally biased region" description="Polar residues" evidence="1">
    <location>
        <begin position="1"/>
        <end position="22"/>
    </location>
</feature>
<gene>
    <name evidence="2" type="ORF">B9Z65_5844</name>
</gene>
<feature type="compositionally biased region" description="Polar residues" evidence="1">
    <location>
        <begin position="233"/>
        <end position="243"/>
    </location>
</feature>
<feature type="compositionally biased region" description="Polar residues" evidence="1">
    <location>
        <begin position="256"/>
        <end position="272"/>
    </location>
</feature>
<feature type="compositionally biased region" description="Basic and acidic residues" evidence="1">
    <location>
        <begin position="90"/>
        <end position="111"/>
    </location>
</feature>
<name>A0A2P7YJA2_9PEZI</name>